<dbReference type="EMBL" id="HBUF01573878">
    <property type="protein sequence ID" value="CAG6767590.1"/>
    <property type="molecule type" value="Transcribed_RNA"/>
</dbReference>
<dbReference type="EMBL" id="HBUF01573883">
    <property type="protein sequence ID" value="CAG6767605.1"/>
    <property type="molecule type" value="Transcribed_RNA"/>
</dbReference>
<reference evidence="1" key="1">
    <citation type="submission" date="2021-05" db="EMBL/GenBank/DDBJ databases">
        <authorList>
            <person name="Alioto T."/>
            <person name="Alioto T."/>
            <person name="Gomez Garrido J."/>
        </authorList>
    </citation>
    <scope>NUCLEOTIDE SEQUENCE</scope>
</reference>
<organism evidence="1">
    <name type="scientific">Cacopsylla melanoneura</name>
    <dbReference type="NCBI Taxonomy" id="428564"/>
    <lineage>
        <taxon>Eukaryota</taxon>
        <taxon>Metazoa</taxon>
        <taxon>Ecdysozoa</taxon>
        <taxon>Arthropoda</taxon>
        <taxon>Hexapoda</taxon>
        <taxon>Insecta</taxon>
        <taxon>Pterygota</taxon>
        <taxon>Neoptera</taxon>
        <taxon>Paraneoptera</taxon>
        <taxon>Hemiptera</taxon>
        <taxon>Sternorrhyncha</taxon>
        <taxon>Psylloidea</taxon>
        <taxon>Psyllidae</taxon>
        <taxon>Psyllinae</taxon>
        <taxon>Cacopsylla</taxon>
    </lineage>
</organism>
<dbReference type="EMBL" id="HBUF01573882">
    <property type="protein sequence ID" value="CAG6767602.1"/>
    <property type="molecule type" value="Transcribed_RNA"/>
</dbReference>
<name>A0A8D9AND9_9HEMI</name>
<dbReference type="EMBL" id="HBUF01573881">
    <property type="protein sequence ID" value="CAG6767599.1"/>
    <property type="molecule type" value="Transcribed_RNA"/>
</dbReference>
<accession>A0A8D9AND9</accession>
<dbReference type="EMBL" id="HBUF01573879">
    <property type="protein sequence ID" value="CAG6767593.1"/>
    <property type="molecule type" value="Transcribed_RNA"/>
</dbReference>
<proteinExistence type="predicted"/>
<evidence type="ECO:0000313" key="1">
    <source>
        <dbReference type="EMBL" id="CAG6767602.1"/>
    </source>
</evidence>
<dbReference type="EMBL" id="HBUF01573880">
    <property type="protein sequence ID" value="CAG6767596.1"/>
    <property type="molecule type" value="Transcribed_RNA"/>
</dbReference>
<dbReference type="AlphaFoldDB" id="A0A8D9AND9"/>
<protein>
    <submittedName>
        <fullName evidence="1">Uncharacterized protein</fullName>
    </submittedName>
</protein>
<sequence>MWKTFYSKHCIRTALKVKLTLPTSNSNLPAPKTQDKGKPFMLKNVAALQDTLDFHVKIVPPVSFAHPKDLGKVSADEMTLDVQREPTETLVETSLVRSALAL</sequence>